<dbReference type="Proteomes" id="UP000326396">
    <property type="component" value="Linkage Group LG3"/>
</dbReference>
<keyword evidence="2" id="KW-1185">Reference proteome</keyword>
<protein>
    <submittedName>
        <fullName evidence="1">Uncharacterized protein</fullName>
    </submittedName>
</protein>
<evidence type="ECO:0000313" key="2">
    <source>
        <dbReference type="Proteomes" id="UP000326396"/>
    </source>
</evidence>
<gene>
    <name evidence="1" type="ORF">E3N88_26417</name>
</gene>
<evidence type="ECO:0000313" key="1">
    <source>
        <dbReference type="EMBL" id="KAD4386248.1"/>
    </source>
</evidence>
<dbReference type="AlphaFoldDB" id="A0A5N6NA77"/>
<dbReference type="EMBL" id="SZYD01000013">
    <property type="protein sequence ID" value="KAD4386248.1"/>
    <property type="molecule type" value="Genomic_DNA"/>
</dbReference>
<sequence length="256" mass="28924">MDDNLLKSQVFHSYLHFFSFLSTTPAITTKILHPIHHFFRFEGLTTFRSHPEALKQVLIIISSVGIRQNRITSLAPVVSVPIAVRYQYQKSSSLELYLVNPCGAEQESLIVLLANNPFAGRIASPLSHLISETSPLCFRKHIRVASDIITGDERWGCDRVVSEPQLAPRDVLNTIHELGESSHQAELRAQLYHASQDLLGTRYEIQQLRTTLENIRTTVLEILMSHLTLMKQVNALDMISSLNTLCENLFNNCMSS</sequence>
<organism evidence="1 2">
    <name type="scientific">Mikania micrantha</name>
    <name type="common">bitter vine</name>
    <dbReference type="NCBI Taxonomy" id="192012"/>
    <lineage>
        <taxon>Eukaryota</taxon>
        <taxon>Viridiplantae</taxon>
        <taxon>Streptophyta</taxon>
        <taxon>Embryophyta</taxon>
        <taxon>Tracheophyta</taxon>
        <taxon>Spermatophyta</taxon>
        <taxon>Magnoliopsida</taxon>
        <taxon>eudicotyledons</taxon>
        <taxon>Gunneridae</taxon>
        <taxon>Pentapetalae</taxon>
        <taxon>asterids</taxon>
        <taxon>campanulids</taxon>
        <taxon>Asterales</taxon>
        <taxon>Asteraceae</taxon>
        <taxon>Asteroideae</taxon>
        <taxon>Heliantheae alliance</taxon>
        <taxon>Eupatorieae</taxon>
        <taxon>Mikania</taxon>
    </lineage>
</organism>
<reference evidence="1 2" key="1">
    <citation type="submission" date="2019-05" db="EMBL/GenBank/DDBJ databases">
        <title>Mikania micrantha, genome provides insights into the molecular mechanism of rapid growth.</title>
        <authorList>
            <person name="Liu B."/>
        </authorList>
    </citation>
    <scope>NUCLEOTIDE SEQUENCE [LARGE SCALE GENOMIC DNA]</scope>
    <source>
        <strain evidence="1">NLD-2019</strain>
        <tissue evidence="1">Leaf</tissue>
    </source>
</reference>
<proteinExistence type="predicted"/>
<name>A0A5N6NA77_9ASTR</name>
<comment type="caution">
    <text evidence="1">The sequence shown here is derived from an EMBL/GenBank/DDBJ whole genome shotgun (WGS) entry which is preliminary data.</text>
</comment>
<accession>A0A5N6NA77</accession>